<dbReference type="OrthoDB" id="196304at2157"/>
<accession>A0A3N6MG22</accession>
<dbReference type="Pfam" id="PF25929">
    <property type="entry name" value="DUF7974"/>
    <property type="match status" value="1"/>
</dbReference>
<feature type="domain" description="DUF7974" evidence="2">
    <location>
        <begin position="38"/>
        <end position="172"/>
    </location>
</feature>
<dbReference type="AlphaFoldDB" id="A0A3N6MG22"/>
<dbReference type="EMBL" id="REFZ01000007">
    <property type="protein sequence ID" value="RQG99924.1"/>
    <property type="molecule type" value="Genomic_DNA"/>
</dbReference>
<name>A0A3N6MG22_NATCH</name>
<proteinExistence type="predicted"/>
<evidence type="ECO:0000259" key="2">
    <source>
        <dbReference type="Pfam" id="PF25929"/>
    </source>
</evidence>
<gene>
    <name evidence="3" type="ORF">EA472_11895</name>
</gene>
<evidence type="ECO:0000313" key="3">
    <source>
        <dbReference type="EMBL" id="RQG99924.1"/>
    </source>
</evidence>
<dbReference type="InterPro" id="IPR058280">
    <property type="entry name" value="DUF7974"/>
</dbReference>
<reference evidence="3 4" key="1">
    <citation type="submission" date="2018-10" db="EMBL/GenBank/DDBJ databases">
        <title>Natrarchaeobius chitinivorans gen. nov., sp. nov., and Natrarchaeobius haloalkaliphilus sp. nov., alkaliphilic, chitin-utilizing haloarchaea from hypersaline alkaline lakes.</title>
        <authorList>
            <person name="Sorokin D.Y."/>
            <person name="Elcheninov A.G."/>
            <person name="Kostrikina N.A."/>
            <person name="Bale N.J."/>
            <person name="Sinninghe Damste J.S."/>
            <person name="Khijniak T.V."/>
            <person name="Kublanov I.V."/>
            <person name="Toshchakov S.V."/>
        </authorList>
    </citation>
    <scope>NUCLEOTIDE SEQUENCE [LARGE SCALE GENOMIC DNA]</scope>
    <source>
        <strain evidence="3 4">AArcht7</strain>
    </source>
</reference>
<comment type="caution">
    <text evidence="3">The sequence shown here is derived from an EMBL/GenBank/DDBJ whole genome shotgun (WGS) entry which is preliminary data.</text>
</comment>
<protein>
    <recommendedName>
        <fullName evidence="2">DUF7974 domain-containing protein</fullName>
    </recommendedName>
</protein>
<feature type="region of interest" description="Disordered" evidence="1">
    <location>
        <begin position="1"/>
        <end position="26"/>
    </location>
</feature>
<organism evidence="3 4">
    <name type="scientific">Natrarchaeobius chitinivorans</name>
    <dbReference type="NCBI Taxonomy" id="1679083"/>
    <lineage>
        <taxon>Archaea</taxon>
        <taxon>Methanobacteriati</taxon>
        <taxon>Methanobacteriota</taxon>
        <taxon>Stenosarchaea group</taxon>
        <taxon>Halobacteria</taxon>
        <taxon>Halobacteriales</taxon>
        <taxon>Natrialbaceae</taxon>
        <taxon>Natrarchaeobius</taxon>
    </lineage>
</organism>
<dbReference type="Proteomes" id="UP000281431">
    <property type="component" value="Unassembled WGS sequence"/>
</dbReference>
<feature type="compositionally biased region" description="Basic and acidic residues" evidence="1">
    <location>
        <begin position="17"/>
        <end position="26"/>
    </location>
</feature>
<feature type="compositionally biased region" description="Basic and acidic residues" evidence="1">
    <location>
        <begin position="1"/>
        <end position="10"/>
    </location>
</feature>
<sequence>MRRIYDSDALERDDDDPFRPSGRDEPASRSIDWAAFSHAFVPVGLRTRAIDVGVSTNRTVYEVGQPVRIEFEFRNRLPFPIAIPTDSPNVWTWAVDDASEADAVSRTVPDRSAAFSFARGERKRFRRTWCQRIRVDDDEWQPVGPGTYALEVRISREDAHERGLVDRTTIEITNRR</sequence>
<evidence type="ECO:0000256" key="1">
    <source>
        <dbReference type="SAM" id="MobiDB-lite"/>
    </source>
</evidence>
<keyword evidence="4" id="KW-1185">Reference proteome</keyword>
<evidence type="ECO:0000313" key="4">
    <source>
        <dbReference type="Proteomes" id="UP000281431"/>
    </source>
</evidence>